<feature type="region of interest" description="Disordered" evidence="1">
    <location>
        <begin position="179"/>
        <end position="215"/>
    </location>
</feature>
<dbReference type="EMBL" id="JANBQB010000076">
    <property type="protein sequence ID" value="KAJ1982988.1"/>
    <property type="molecule type" value="Genomic_DNA"/>
</dbReference>
<name>A0A9W8BAJ6_9FUNG</name>
<dbReference type="OrthoDB" id="5587264at2759"/>
<organism evidence="2 3">
    <name type="scientific">Dimargaris verticillata</name>
    <dbReference type="NCBI Taxonomy" id="2761393"/>
    <lineage>
        <taxon>Eukaryota</taxon>
        <taxon>Fungi</taxon>
        <taxon>Fungi incertae sedis</taxon>
        <taxon>Zoopagomycota</taxon>
        <taxon>Kickxellomycotina</taxon>
        <taxon>Dimargaritomycetes</taxon>
        <taxon>Dimargaritales</taxon>
        <taxon>Dimargaritaceae</taxon>
        <taxon>Dimargaris</taxon>
    </lineage>
</organism>
<evidence type="ECO:0000256" key="1">
    <source>
        <dbReference type="SAM" id="MobiDB-lite"/>
    </source>
</evidence>
<feature type="compositionally biased region" description="Polar residues" evidence="1">
    <location>
        <begin position="72"/>
        <end position="81"/>
    </location>
</feature>
<protein>
    <submittedName>
        <fullName evidence="2">Uncharacterized protein</fullName>
    </submittedName>
</protein>
<feature type="region of interest" description="Disordered" evidence="1">
    <location>
        <begin position="1"/>
        <end position="102"/>
    </location>
</feature>
<feature type="compositionally biased region" description="Polar residues" evidence="1">
    <location>
        <begin position="53"/>
        <end position="66"/>
    </location>
</feature>
<proteinExistence type="predicted"/>
<dbReference type="Proteomes" id="UP001151582">
    <property type="component" value="Unassembled WGS sequence"/>
</dbReference>
<feature type="compositionally biased region" description="Low complexity" evidence="1">
    <location>
        <begin position="180"/>
        <end position="196"/>
    </location>
</feature>
<sequence length="256" mass="28168">MDRAIPSTNRKRRPSTTILSTSPNSPFPKFRFSPIKPTLATTVPARTRLRSPPSAQTSTSRLTLPSTGAEHTASSTSSFEPSISRAASKRAKHVHTEPQSRHGYSKPVIVLPTDTARADQSFYLELVNDYDRTSTLIPLRSDSFIWNHEVFISRYSPHYRHWDDPYQSHHRRAQAFFAGSPDSASSSELSSVGSESTPTSLVSSPQQGPALTTAESTAVDASIDLANDDPLVLPANWTVLWTAGLEDVDVHEIRVD</sequence>
<evidence type="ECO:0000313" key="2">
    <source>
        <dbReference type="EMBL" id="KAJ1982988.1"/>
    </source>
</evidence>
<comment type="caution">
    <text evidence="2">The sequence shown here is derived from an EMBL/GenBank/DDBJ whole genome shotgun (WGS) entry which is preliminary data.</text>
</comment>
<reference evidence="2" key="1">
    <citation type="submission" date="2022-07" db="EMBL/GenBank/DDBJ databases">
        <title>Phylogenomic reconstructions and comparative analyses of Kickxellomycotina fungi.</title>
        <authorList>
            <person name="Reynolds N.K."/>
            <person name="Stajich J.E."/>
            <person name="Barry K."/>
            <person name="Grigoriev I.V."/>
            <person name="Crous P."/>
            <person name="Smith M.E."/>
        </authorList>
    </citation>
    <scope>NUCLEOTIDE SEQUENCE</scope>
    <source>
        <strain evidence="2">RSA 567</strain>
    </source>
</reference>
<feature type="compositionally biased region" description="Polar residues" evidence="1">
    <location>
        <begin position="197"/>
        <end position="215"/>
    </location>
</feature>
<keyword evidence="3" id="KW-1185">Reference proteome</keyword>
<evidence type="ECO:0000313" key="3">
    <source>
        <dbReference type="Proteomes" id="UP001151582"/>
    </source>
</evidence>
<dbReference type="AlphaFoldDB" id="A0A9W8BAJ6"/>
<accession>A0A9W8BAJ6</accession>
<feature type="compositionally biased region" description="Polar residues" evidence="1">
    <location>
        <begin position="15"/>
        <end position="24"/>
    </location>
</feature>
<gene>
    <name evidence="2" type="ORF">H4R34_001554</name>
</gene>